<dbReference type="Pfam" id="PF01551">
    <property type="entry name" value="Peptidase_M23"/>
    <property type="match status" value="1"/>
</dbReference>
<dbReference type="GO" id="GO:0004222">
    <property type="term" value="F:metalloendopeptidase activity"/>
    <property type="evidence" value="ECO:0007669"/>
    <property type="project" value="TreeGrafter"/>
</dbReference>
<dbReference type="Gene3D" id="2.40.440.10">
    <property type="entry name" value="L,D-transpeptidase catalytic domain-like"/>
    <property type="match status" value="1"/>
</dbReference>
<comment type="pathway">
    <text evidence="1 7">Cell wall biogenesis; peptidoglycan biosynthesis.</text>
</comment>
<dbReference type="PROSITE" id="PS52029">
    <property type="entry name" value="LD_TPASE"/>
    <property type="match status" value="1"/>
</dbReference>
<accession>A0A1J4XVR6</accession>
<dbReference type="GO" id="GO:0016740">
    <property type="term" value="F:transferase activity"/>
    <property type="evidence" value="ECO:0007669"/>
    <property type="project" value="UniProtKB-KW"/>
</dbReference>
<feature type="active site" description="Nucleophile" evidence="7">
    <location>
        <position position="185"/>
    </location>
</feature>
<dbReference type="InterPro" id="IPR050570">
    <property type="entry name" value="Cell_wall_metabolism_enzyme"/>
</dbReference>
<keyword evidence="4 7" id="KW-0133">Cell shape</keyword>
<keyword evidence="3" id="KW-0732">Signal</keyword>
<evidence type="ECO:0000256" key="3">
    <source>
        <dbReference type="ARBA" id="ARBA00022729"/>
    </source>
</evidence>
<dbReference type="Pfam" id="PF03734">
    <property type="entry name" value="YkuD"/>
    <property type="match status" value="1"/>
</dbReference>
<evidence type="ECO:0000256" key="2">
    <source>
        <dbReference type="ARBA" id="ARBA00022679"/>
    </source>
</evidence>
<evidence type="ECO:0000256" key="4">
    <source>
        <dbReference type="ARBA" id="ARBA00022960"/>
    </source>
</evidence>
<proteinExistence type="predicted"/>
<dbReference type="PANTHER" id="PTHR21666">
    <property type="entry name" value="PEPTIDASE-RELATED"/>
    <property type="match status" value="1"/>
</dbReference>
<dbReference type="GO" id="GO:0008360">
    <property type="term" value="P:regulation of cell shape"/>
    <property type="evidence" value="ECO:0007669"/>
    <property type="project" value="UniProtKB-UniRule"/>
</dbReference>
<evidence type="ECO:0000313" key="10">
    <source>
        <dbReference type="EMBL" id="OIO65828.1"/>
    </source>
</evidence>
<evidence type="ECO:0000313" key="11">
    <source>
        <dbReference type="Proteomes" id="UP000182693"/>
    </source>
</evidence>
<dbReference type="UniPathway" id="UPA00219"/>
<dbReference type="EMBL" id="MNWX01000005">
    <property type="protein sequence ID" value="OIO65828.1"/>
    <property type="molecule type" value="Genomic_DNA"/>
</dbReference>
<keyword evidence="8" id="KW-1133">Transmembrane helix</keyword>
<keyword evidence="8" id="KW-0812">Transmembrane</keyword>
<dbReference type="SUPFAM" id="SSF141523">
    <property type="entry name" value="L,D-transpeptidase catalytic domain-like"/>
    <property type="match status" value="1"/>
</dbReference>
<reference evidence="10 11" key="1">
    <citation type="journal article" date="2016" name="Environ. Microbiol.">
        <title>Genomic resolution of a cold subsurface aquifer community provides metabolic insights for novel microbes adapted to high CO concentrations.</title>
        <authorList>
            <person name="Probst A.J."/>
            <person name="Castelle C.J."/>
            <person name="Singh A."/>
            <person name="Brown C.T."/>
            <person name="Anantharaman K."/>
            <person name="Sharon I."/>
            <person name="Hug L.A."/>
            <person name="Burstein D."/>
            <person name="Emerson J.B."/>
            <person name="Thomas B.C."/>
            <person name="Banfield J.F."/>
        </authorList>
    </citation>
    <scope>NUCLEOTIDE SEQUENCE [LARGE SCALE GENOMIC DNA]</scope>
    <source>
        <strain evidence="10">CG1_02_39_135</strain>
    </source>
</reference>
<organism evidence="10 11">
    <name type="scientific">Candidatus Wolfebacteria bacterium CG1_02_39_135</name>
    <dbReference type="NCBI Taxonomy" id="1805425"/>
    <lineage>
        <taxon>Bacteria</taxon>
        <taxon>Candidatus Wolfeibacteriota</taxon>
    </lineage>
</organism>
<evidence type="ECO:0000256" key="1">
    <source>
        <dbReference type="ARBA" id="ARBA00004752"/>
    </source>
</evidence>
<evidence type="ECO:0000259" key="9">
    <source>
        <dbReference type="PROSITE" id="PS52029"/>
    </source>
</evidence>
<keyword evidence="8" id="KW-0472">Membrane</keyword>
<dbReference type="AlphaFoldDB" id="A0A1J4XVR6"/>
<dbReference type="STRING" id="1805425.AUJ30_00290"/>
<name>A0A1J4XVR6_9BACT</name>
<dbReference type="CDD" id="cd12797">
    <property type="entry name" value="M23_peptidase"/>
    <property type="match status" value="1"/>
</dbReference>
<keyword evidence="6 7" id="KW-0961">Cell wall biogenesis/degradation</keyword>
<gene>
    <name evidence="10" type="ORF">AUJ30_00290</name>
</gene>
<feature type="domain" description="L,D-TPase catalytic" evidence="9">
    <location>
        <begin position="93"/>
        <end position="209"/>
    </location>
</feature>
<evidence type="ECO:0000256" key="6">
    <source>
        <dbReference type="ARBA" id="ARBA00023316"/>
    </source>
</evidence>
<keyword evidence="2" id="KW-0808">Transferase</keyword>
<evidence type="ECO:0000256" key="5">
    <source>
        <dbReference type="ARBA" id="ARBA00022984"/>
    </source>
</evidence>
<dbReference type="PANTHER" id="PTHR21666:SF289">
    <property type="entry name" value="L-ALA--D-GLU ENDOPEPTIDASE"/>
    <property type="match status" value="1"/>
</dbReference>
<dbReference type="GO" id="GO:0009252">
    <property type="term" value="P:peptidoglycan biosynthetic process"/>
    <property type="evidence" value="ECO:0007669"/>
    <property type="project" value="UniProtKB-UniPathway"/>
</dbReference>
<dbReference type="Gene3D" id="2.70.70.10">
    <property type="entry name" value="Glucose Permease (Domain IIA)"/>
    <property type="match status" value="1"/>
</dbReference>
<feature type="transmembrane region" description="Helical" evidence="8">
    <location>
        <begin position="7"/>
        <end position="30"/>
    </location>
</feature>
<sequence length="426" mass="48981">MRQRAILFGIIIFISITFFFAGYKLGLFLFSPDAELRGQQATQNYAEKNTELGGLTENSEVNVEENFCSDEIKFINEDDKKFCFQKSKLTEPRGIEVNLTNNKALLYDNGKLIKIFPLSYQSPENRWYEAPTGYYRVGVKHEKHLSSLFPVIMPYAVQFYEDFFIHGIPYYRDGKDVSSEFTGGCLRFNNDIAKEIYDFAKTGDQVVAYKTFDDLKIKEEFYPPVDLENFWIKQRFLNPYRQFRFFGGTSVLEKDYYQHTGVDLRPTTNNLQQSVYAIDNGKIAKIQINDGNDHGLGNTVIIEHHPSTGSGQVYSLYAHLASIRSGLKEGDIIKKGEIIGEAGNSGYGCQNYWRIGPDGCESQSPYDIHLHFEIKKAPVLENSEAGQVCQDKIDWPKRFCYGYVPDYPQKYGYLDPMEFLFEKKAN</sequence>
<dbReference type="GO" id="GO:0071555">
    <property type="term" value="P:cell wall organization"/>
    <property type="evidence" value="ECO:0007669"/>
    <property type="project" value="UniProtKB-UniRule"/>
</dbReference>
<evidence type="ECO:0000256" key="8">
    <source>
        <dbReference type="SAM" id="Phobius"/>
    </source>
</evidence>
<dbReference type="InterPro" id="IPR005490">
    <property type="entry name" value="LD_TPept_cat_dom"/>
</dbReference>
<dbReference type="CDD" id="cd16913">
    <property type="entry name" value="YkuD_like"/>
    <property type="match status" value="1"/>
</dbReference>
<evidence type="ECO:0000256" key="7">
    <source>
        <dbReference type="PROSITE-ProRule" id="PRU01373"/>
    </source>
</evidence>
<dbReference type="Proteomes" id="UP000182693">
    <property type="component" value="Unassembled WGS sequence"/>
</dbReference>
<dbReference type="InterPro" id="IPR016047">
    <property type="entry name" value="M23ase_b-sheet_dom"/>
</dbReference>
<dbReference type="InterPro" id="IPR038063">
    <property type="entry name" value="Transpep_catalytic_dom"/>
</dbReference>
<dbReference type="InterPro" id="IPR011055">
    <property type="entry name" value="Dup_hybrid_motif"/>
</dbReference>
<protein>
    <recommendedName>
        <fullName evidence="9">L,D-TPase catalytic domain-containing protein</fullName>
    </recommendedName>
</protein>
<keyword evidence="5 7" id="KW-0573">Peptidoglycan synthesis</keyword>
<comment type="caution">
    <text evidence="10">The sequence shown here is derived from an EMBL/GenBank/DDBJ whole genome shotgun (WGS) entry which is preliminary data.</text>
</comment>
<feature type="active site" description="Proton donor/acceptor" evidence="7">
    <location>
        <position position="166"/>
    </location>
</feature>
<dbReference type="SUPFAM" id="SSF51261">
    <property type="entry name" value="Duplicated hybrid motif"/>
    <property type="match status" value="1"/>
</dbReference>